<evidence type="ECO:0000313" key="1">
    <source>
        <dbReference type="EMBL" id="MBB4681828.1"/>
    </source>
</evidence>
<accession>A0A7W7CL77</accession>
<name>A0A7W7CL77_9PSEU</name>
<dbReference type="EMBL" id="JACHMH010000001">
    <property type="protein sequence ID" value="MBB4681828.1"/>
    <property type="molecule type" value="Genomic_DNA"/>
</dbReference>
<evidence type="ECO:0000313" key="2">
    <source>
        <dbReference type="Proteomes" id="UP000533598"/>
    </source>
</evidence>
<keyword evidence="2" id="KW-1185">Reference proteome</keyword>
<gene>
    <name evidence="1" type="ORF">HNR67_007946</name>
</gene>
<organism evidence="1 2">
    <name type="scientific">Crossiella cryophila</name>
    <dbReference type="NCBI Taxonomy" id="43355"/>
    <lineage>
        <taxon>Bacteria</taxon>
        <taxon>Bacillati</taxon>
        <taxon>Actinomycetota</taxon>
        <taxon>Actinomycetes</taxon>
        <taxon>Pseudonocardiales</taxon>
        <taxon>Pseudonocardiaceae</taxon>
        <taxon>Crossiella</taxon>
    </lineage>
</organism>
<sequence length="29" mass="3267">MMTVYVVSDPDFARKFDMKIGDAWSIGSV</sequence>
<dbReference type="Proteomes" id="UP000533598">
    <property type="component" value="Unassembled WGS sequence"/>
</dbReference>
<proteinExistence type="predicted"/>
<dbReference type="AlphaFoldDB" id="A0A7W7CL77"/>
<protein>
    <submittedName>
        <fullName evidence="1">Uncharacterized protein</fullName>
    </submittedName>
</protein>
<reference evidence="1 2" key="1">
    <citation type="submission" date="2020-08" db="EMBL/GenBank/DDBJ databases">
        <title>Sequencing the genomes of 1000 actinobacteria strains.</title>
        <authorList>
            <person name="Klenk H.-P."/>
        </authorList>
    </citation>
    <scope>NUCLEOTIDE SEQUENCE [LARGE SCALE GENOMIC DNA]</scope>
    <source>
        <strain evidence="1 2">DSM 44230</strain>
    </source>
</reference>
<comment type="caution">
    <text evidence="1">The sequence shown here is derived from an EMBL/GenBank/DDBJ whole genome shotgun (WGS) entry which is preliminary data.</text>
</comment>